<dbReference type="GeneID" id="78511901"/>
<accession>E1QYW4</accession>
<dbReference type="Proteomes" id="UP000000333">
    <property type="component" value="Chromosome"/>
</dbReference>
<dbReference type="InterPro" id="IPR025591">
    <property type="entry name" value="RloB"/>
</dbReference>
<dbReference type="KEGG" id="ols:Olsu_0459"/>
<evidence type="ECO:0000313" key="1">
    <source>
        <dbReference type="EMBL" id="ADK67578.1"/>
    </source>
</evidence>
<evidence type="ECO:0000313" key="2">
    <source>
        <dbReference type="Proteomes" id="UP000000333"/>
    </source>
</evidence>
<gene>
    <name evidence="1" type="ordered locus">Olsu_0459</name>
</gene>
<proteinExistence type="predicted"/>
<dbReference type="EMBL" id="CP002106">
    <property type="protein sequence ID" value="ADK67578.1"/>
    <property type="molecule type" value="Genomic_DNA"/>
</dbReference>
<reference evidence="1 2" key="1">
    <citation type="journal article" date="2010" name="Stand. Genomic Sci.">
        <title>Complete genome sequence of Olsenella uli type strain (VPI D76D-27C).</title>
        <authorList>
            <person name="Goker M."/>
            <person name="Held B."/>
            <person name="Lucas S."/>
            <person name="Nolan M."/>
            <person name="Yasawong M."/>
            <person name="Glavina Del Rio T."/>
            <person name="Tice H."/>
            <person name="Cheng J.F."/>
            <person name="Bruce D."/>
            <person name="Detter J.C."/>
            <person name="Tapia R."/>
            <person name="Han C."/>
            <person name="Goodwin L."/>
            <person name="Pitluck S."/>
            <person name="Liolios K."/>
            <person name="Ivanova N."/>
            <person name="Mavromatis K."/>
            <person name="Mikhailova N."/>
            <person name="Pati A."/>
            <person name="Chen A."/>
            <person name="Palaniappan K."/>
            <person name="Land M."/>
            <person name="Hauser L."/>
            <person name="Chang Y.J."/>
            <person name="Jeffries C.D."/>
            <person name="Rohde M."/>
            <person name="Sikorski J."/>
            <person name="Pukall R."/>
            <person name="Woyke T."/>
            <person name="Bristow J."/>
            <person name="Eisen J.A."/>
            <person name="Markowitz V."/>
            <person name="Hugenholtz P."/>
            <person name="Kyrpides N.C."/>
            <person name="Klenk H.P."/>
            <person name="Lapidus A."/>
        </authorList>
    </citation>
    <scope>NUCLEOTIDE SEQUENCE [LARGE SCALE GENOMIC DNA]</scope>
    <source>
        <strain evidence="2">ATCC 49627 / DSM 7084 / CIP 109912 / JCM 12494 / NCIMB 702895 / VPI D76D-27C</strain>
    </source>
</reference>
<name>E1QYW4_OLSUV</name>
<organism evidence="1 2">
    <name type="scientific">Olsenella uli (strain ATCC 49627 / DSM 7084 / CCUG 31166 / CIP 109912 / JCM 12494 / LMG 11480 / NCIMB 702895 / VPI D76D-27C)</name>
    <name type="common">Lactobacillus uli</name>
    <dbReference type="NCBI Taxonomy" id="633147"/>
    <lineage>
        <taxon>Bacteria</taxon>
        <taxon>Bacillati</taxon>
        <taxon>Actinomycetota</taxon>
        <taxon>Coriobacteriia</taxon>
        <taxon>Coriobacteriales</taxon>
        <taxon>Atopobiaceae</taxon>
        <taxon>Olsenella</taxon>
    </lineage>
</organism>
<evidence type="ECO:0008006" key="3">
    <source>
        <dbReference type="Google" id="ProtNLM"/>
    </source>
</evidence>
<dbReference type="PATRIC" id="fig|633147.7.peg.1097"/>
<dbReference type="AlphaFoldDB" id="E1QYW4"/>
<dbReference type="OrthoDB" id="9796523at2"/>
<dbReference type="RefSeq" id="WP_013251330.1">
    <property type="nucleotide sequence ID" value="NC_014363.1"/>
</dbReference>
<dbReference type="HOGENOM" id="CLU_1376943_0_0_11"/>
<sequence length="198" mass="22897">MVSKKNGRRYLLICCEGKTEREYFLILRRLYRISAAQVSVIGEKGQHKALVDRTLEERDKLCEDMCIDQDEVECWAVCDDDNMPFSYAELKDYAEKRKVKLAFSRPQFEAYLLQHFEQSSLHDQKGLYTRLSDLASGAAGQSEEYDKANLKWLDVAIDAKPKLVDIALVNADQRTRQSGKVFLTVQNLVRRMKELGKH</sequence>
<dbReference type="Pfam" id="PF13707">
    <property type="entry name" value="RloB"/>
    <property type="match status" value="1"/>
</dbReference>
<protein>
    <recommendedName>
        <fullName evidence="3">RloB domain-containing protein</fullName>
    </recommendedName>
</protein>
<keyword evidence="2" id="KW-1185">Reference proteome</keyword>